<dbReference type="Pfam" id="PF01551">
    <property type="entry name" value="Peptidase_M23"/>
    <property type="match status" value="1"/>
</dbReference>
<keyword evidence="3" id="KW-1185">Reference proteome</keyword>
<keyword evidence="2" id="KW-0378">Hydrolase</keyword>
<dbReference type="EMBL" id="CP141614">
    <property type="protein sequence ID" value="WRP13625.1"/>
    <property type="molecule type" value="Genomic_DNA"/>
</dbReference>
<accession>A0ABZ1BM72</accession>
<feature type="domain" description="M23ase beta-sheet core" evidence="1">
    <location>
        <begin position="207"/>
        <end position="301"/>
    </location>
</feature>
<dbReference type="EC" id="3.4.-.-" evidence="2"/>
<dbReference type="Gene3D" id="2.70.70.10">
    <property type="entry name" value="Glucose Permease (Domain IIA)"/>
    <property type="match status" value="1"/>
</dbReference>
<evidence type="ECO:0000313" key="3">
    <source>
        <dbReference type="Proteomes" id="UP001333102"/>
    </source>
</evidence>
<organism evidence="2 3">
    <name type="scientific">Geochorda subterranea</name>
    <dbReference type="NCBI Taxonomy" id="3109564"/>
    <lineage>
        <taxon>Bacteria</taxon>
        <taxon>Bacillati</taxon>
        <taxon>Bacillota</taxon>
        <taxon>Limnochordia</taxon>
        <taxon>Limnochordales</taxon>
        <taxon>Geochordaceae</taxon>
        <taxon>Geochorda</taxon>
    </lineage>
</organism>
<evidence type="ECO:0000313" key="2">
    <source>
        <dbReference type="EMBL" id="WRP13625.1"/>
    </source>
</evidence>
<dbReference type="Proteomes" id="UP001333102">
    <property type="component" value="Chromosome"/>
</dbReference>
<sequence length="319" mass="34106">MRGLGADGRLAGLASTVLVLALLGVGGGLARSGRTAVSEGPWDVTVGPDRVRPGEFVAVVVTGAGVDGEPEGWSGELAGQRFGFYPAGQGRVAALVAVSYHQEPGAYPLAVRAPSGREVRLTLPVEPRDFEVQRLTVPPSQEALVRPRDPEAIERQRREAEEVAAARARSSPQPLWDGPFVWPLDGARRITSEFGLMREVNGRVTERHSGLDLAAPAGTPVRAANAGRVVLAREHMVTGKTVILDHGWGLFTSYLHLSSMAVQEGQMVRKGQVIGQVGSTGFSTGPHLHWAAWVPRAFVDPRLLLEGGRWPPELLSVAR</sequence>
<dbReference type="InterPro" id="IPR011055">
    <property type="entry name" value="Dup_hybrid_motif"/>
</dbReference>
<dbReference type="GO" id="GO:0016787">
    <property type="term" value="F:hydrolase activity"/>
    <property type="evidence" value="ECO:0007669"/>
    <property type="project" value="UniProtKB-KW"/>
</dbReference>
<evidence type="ECO:0000259" key="1">
    <source>
        <dbReference type="Pfam" id="PF01551"/>
    </source>
</evidence>
<dbReference type="RefSeq" id="WP_324667870.1">
    <property type="nucleotide sequence ID" value="NZ_CP141614.1"/>
</dbReference>
<dbReference type="InterPro" id="IPR050570">
    <property type="entry name" value="Cell_wall_metabolism_enzyme"/>
</dbReference>
<proteinExistence type="predicted"/>
<dbReference type="SUPFAM" id="SSF51261">
    <property type="entry name" value="Duplicated hybrid motif"/>
    <property type="match status" value="1"/>
</dbReference>
<reference evidence="3" key="1">
    <citation type="submission" date="2023-12" db="EMBL/GenBank/DDBJ databases">
        <title>Novel isolates from deep terrestrial aquifers shed light on the physiology and ecology of the class Limnochordia.</title>
        <authorList>
            <person name="Karnachuk O.V."/>
            <person name="Lukina A.P."/>
            <person name="Avakyan M.R."/>
            <person name="Kadnikov V."/>
            <person name="Begmatov S."/>
            <person name="Beletsky A.V."/>
            <person name="Mardanov A.V."/>
            <person name="Ravin N.V."/>
        </authorList>
    </citation>
    <scope>NUCLEOTIDE SEQUENCE [LARGE SCALE GENOMIC DNA]</scope>
    <source>
        <strain evidence="3">LN</strain>
    </source>
</reference>
<protein>
    <submittedName>
        <fullName evidence="2">M23 family metallopeptidase</fullName>
        <ecNumber evidence="2">3.4.-.-</ecNumber>
    </submittedName>
</protein>
<dbReference type="InterPro" id="IPR016047">
    <property type="entry name" value="M23ase_b-sheet_dom"/>
</dbReference>
<dbReference type="Gene3D" id="2.60.40.1590">
    <property type="entry name" value="Peptidoglycan hydrolase domains"/>
    <property type="match status" value="1"/>
</dbReference>
<dbReference type="PANTHER" id="PTHR21666:SF270">
    <property type="entry name" value="MUREIN HYDROLASE ACTIVATOR ENVC"/>
    <property type="match status" value="1"/>
</dbReference>
<name>A0ABZ1BM72_9FIRM</name>
<dbReference type="CDD" id="cd12797">
    <property type="entry name" value="M23_peptidase"/>
    <property type="match status" value="1"/>
</dbReference>
<gene>
    <name evidence="2" type="ORF">VLY81_09195</name>
</gene>
<dbReference type="PANTHER" id="PTHR21666">
    <property type="entry name" value="PEPTIDASE-RELATED"/>
    <property type="match status" value="1"/>
</dbReference>